<evidence type="ECO:0000256" key="1">
    <source>
        <dbReference type="PIRNR" id="PIRNR037489"/>
    </source>
</evidence>
<name>A0ABS6E5P3_9FIRM</name>
<dbReference type="PANTHER" id="PTHR13799:SF14">
    <property type="entry name" value="GTP CYCLOHYDROLASE 1 TYPE 2 HOMOLOG"/>
    <property type="match status" value="1"/>
</dbReference>
<evidence type="ECO:0000313" key="2">
    <source>
        <dbReference type="EMBL" id="MBU5438241.1"/>
    </source>
</evidence>
<dbReference type="PANTHER" id="PTHR13799">
    <property type="entry name" value="NGG1 INTERACTING FACTOR 3"/>
    <property type="match status" value="1"/>
</dbReference>
<keyword evidence="3" id="KW-1185">Reference proteome</keyword>
<dbReference type="NCBIfam" id="TIGR00486">
    <property type="entry name" value="YbgI_SA1388"/>
    <property type="match status" value="1"/>
</dbReference>
<dbReference type="EMBL" id="JAHLPM010000007">
    <property type="protein sequence ID" value="MBU5438241.1"/>
    <property type="molecule type" value="Genomic_DNA"/>
</dbReference>
<accession>A0ABS6E5P3</accession>
<dbReference type="InterPro" id="IPR002678">
    <property type="entry name" value="DUF34/NIF3"/>
</dbReference>
<organism evidence="2 3">
    <name type="scientific">Tissierella simiarum</name>
    <dbReference type="NCBI Taxonomy" id="2841534"/>
    <lineage>
        <taxon>Bacteria</taxon>
        <taxon>Bacillati</taxon>
        <taxon>Bacillota</taxon>
        <taxon>Tissierellia</taxon>
        <taxon>Tissierellales</taxon>
        <taxon>Tissierellaceae</taxon>
        <taxon>Tissierella</taxon>
    </lineage>
</organism>
<keyword evidence="1" id="KW-0479">Metal-binding</keyword>
<dbReference type="InterPro" id="IPR017221">
    <property type="entry name" value="DUF34/NIF3_bac"/>
</dbReference>
<dbReference type="PIRSF" id="PIRSF037489">
    <property type="entry name" value="UCP037489_NIF3_YqfO"/>
    <property type="match status" value="1"/>
</dbReference>
<proteinExistence type="inferred from homology"/>
<comment type="similarity">
    <text evidence="1">Belongs to the GTP cyclohydrolase I type 2/NIF3 family.</text>
</comment>
<sequence length="366" mass="42019">MKVKDIIEFMDNWALPKLIDKWDNTGFQIGNEDRKVERILISLDLDDRVLNKALEERYDMIITHHPLIFKPLEKITTLSYKEKLVYNLIREDIAVYNAHTNLDLAKNGVNDELAKLLGLKNSIPLQKNYEEDLYKLVVFVPLTHADIIREVLGNNGAGYIGNYSHCTYNIEGFGTFLPMEGTTPYIGNEGELEKVREARIETIVQKDRLSNIIKEMLNVHPYEEVAYDIYPLENKGDKYGYGRVGDIYETSLQEYLNYVKEKLDTPYLTVYGNMNKKVKRVAVCGGSGSSFIHDSYIHDADLYITGDIKYHDAQLAYELGLTLVDAGHFNTEKVILPVIKEYLIKKTNNTVNIDMLNEPSPPYVVY</sequence>
<protein>
    <recommendedName>
        <fullName evidence="1">GTP cyclohydrolase 1 type 2 homolog</fullName>
    </recommendedName>
</protein>
<dbReference type="Pfam" id="PF01784">
    <property type="entry name" value="DUF34_NIF3"/>
    <property type="match status" value="1"/>
</dbReference>
<gene>
    <name evidence="2" type="ORF">KQI42_09490</name>
</gene>
<reference evidence="2 3" key="1">
    <citation type="submission" date="2021-06" db="EMBL/GenBank/DDBJ databases">
        <authorList>
            <person name="Sun Q."/>
            <person name="Li D."/>
        </authorList>
    </citation>
    <scope>NUCLEOTIDE SEQUENCE [LARGE SCALE GENOMIC DNA]</scope>
    <source>
        <strain evidence="2 3">MSJ-40</strain>
    </source>
</reference>
<dbReference type="Proteomes" id="UP000749471">
    <property type="component" value="Unassembled WGS sequence"/>
</dbReference>
<evidence type="ECO:0000313" key="3">
    <source>
        <dbReference type="Proteomes" id="UP000749471"/>
    </source>
</evidence>
<dbReference type="RefSeq" id="WP_216519187.1">
    <property type="nucleotide sequence ID" value="NZ_JAHLPM010000007.1"/>
</dbReference>
<comment type="caution">
    <text evidence="2">The sequence shown here is derived from an EMBL/GenBank/DDBJ whole genome shotgun (WGS) entry which is preliminary data.</text>
</comment>